<protein>
    <recommendedName>
        <fullName evidence="5">Flagellar hook-associated protein 2</fullName>
        <shortName evidence="5">HAP2</shortName>
    </recommendedName>
    <alternativeName>
        <fullName evidence="5">Flagellar cap protein</fullName>
    </alternativeName>
</protein>
<dbReference type="GO" id="GO:0009424">
    <property type="term" value="C:bacterial-type flagellum hook"/>
    <property type="evidence" value="ECO:0007669"/>
    <property type="project" value="UniProtKB-UniRule"/>
</dbReference>
<comment type="similarity">
    <text evidence="1 5">Belongs to the FliD family.</text>
</comment>
<feature type="coiled-coil region" evidence="5">
    <location>
        <begin position="721"/>
        <end position="759"/>
    </location>
</feature>
<dbReference type="Pfam" id="PF07196">
    <property type="entry name" value="Flagellin_IN"/>
    <property type="match status" value="1"/>
</dbReference>
<keyword evidence="3 5" id="KW-0175">Coiled coil</keyword>
<comment type="subcellular location">
    <subcellularLocation>
        <location evidence="5">Secreted</location>
    </subcellularLocation>
    <subcellularLocation>
        <location evidence="5">Bacterial flagellum</location>
    </subcellularLocation>
</comment>
<evidence type="ECO:0000256" key="2">
    <source>
        <dbReference type="ARBA" id="ARBA00011255"/>
    </source>
</evidence>
<dbReference type="PANTHER" id="PTHR30288:SF0">
    <property type="entry name" value="FLAGELLAR HOOK-ASSOCIATED PROTEIN 2"/>
    <property type="match status" value="1"/>
</dbReference>
<evidence type="ECO:0000259" key="7">
    <source>
        <dbReference type="Pfam" id="PF07195"/>
    </source>
</evidence>
<dbReference type="GO" id="GO:0005576">
    <property type="term" value="C:extracellular region"/>
    <property type="evidence" value="ECO:0007669"/>
    <property type="project" value="UniProtKB-SubCell"/>
</dbReference>
<gene>
    <name evidence="8" type="ORF">AVDCRST_MAG63-4360</name>
</gene>
<comment type="function">
    <text evidence="5">Required for morphogenesis and for the elongation of the flagellar filament by facilitating polymerization of the flagellin monomers at the tip of growing filament. Forms a capping structure, which prevents flagellin subunits (transported through the central channel of the flagellum) from leaking out without polymerization at the distal end.</text>
</comment>
<name>A0A6J4JZ61_9BACT</name>
<accession>A0A6J4JZ61</accession>
<feature type="domain" description="Flagellar hook-associated protein 2 C-terminal" evidence="7">
    <location>
        <begin position="344"/>
        <end position="499"/>
    </location>
</feature>
<dbReference type="Pfam" id="PF07195">
    <property type="entry name" value="FliD_C"/>
    <property type="match status" value="2"/>
</dbReference>
<dbReference type="InterPro" id="IPR040026">
    <property type="entry name" value="FliD"/>
</dbReference>
<evidence type="ECO:0000256" key="3">
    <source>
        <dbReference type="ARBA" id="ARBA00023054"/>
    </source>
</evidence>
<dbReference type="InterPro" id="IPR003481">
    <property type="entry name" value="FliD_N"/>
</dbReference>
<dbReference type="InterPro" id="IPR010810">
    <property type="entry name" value="Flagellin_hook_IN_motif"/>
</dbReference>
<dbReference type="AlphaFoldDB" id="A0A6J4JZ61"/>
<reference evidence="8" key="1">
    <citation type="submission" date="2020-02" db="EMBL/GenBank/DDBJ databases">
        <authorList>
            <person name="Meier V. D."/>
        </authorList>
    </citation>
    <scope>NUCLEOTIDE SEQUENCE</scope>
    <source>
        <strain evidence="8">AVDCRST_MAG63</strain>
    </source>
</reference>
<proteinExistence type="inferred from homology"/>
<feature type="domain" description="Flagellar hook-associated protein 2 N-terminal" evidence="6">
    <location>
        <begin position="12"/>
        <end position="108"/>
    </location>
</feature>
<evidence type="ECO:0000256" key="1">
    <source>
        <dbReference type="ARBA" id="ARBA00009764"/>
    </source>
</evidence>
<dbReference type="Pfam" id="PF02465">
    <property type="entry name" value="FliD_N"/>
    <property type="match status" value="1"/>
</dbReference>
<dbReference type="PANTHER" id="PTHR30288">
    <property type="entry name" value="FLAGELLAR CAP/ASSEMBLY PROTEIN FLID"/>
    <property type="match status" value="1"/>
</dbReference>
<comment type="subunit">
    <text evidence="2 5">Homopentamer.</text>
</comment>
<dbReference type="GO" id="GO:0071973">
    <property type="term" value="P:bacterial-type flagellum-dependent cell motility"/>
    <property type="evidence" value="ECO:0007669"/>
    <property type="project" value="TreeGrafter"/>
</dbReference>
<sequence>MATGINFSGISTGIDTEGIIARLKEIGKRPVILYQQQQVKLKLKQTAWQEVNTRLLALQTAAKSLADPTALSVIKGAVGDDKVASIEARTTAATGEYDLEVIKKAQGQRLATDVFADVSSPLNLAGDVLINGKTISIVATDSLGAVAGKINASGAGVNASLLTVGPGEVRMTLSSNTTGKQSALAISSAGADGVAALARLGLVDPASVSTRYTSTKTETSGGVTSVTDTAHSLAFADTSKTLNALLGLSSASTLSGTFTVGGKAVSYDTSVDTLESLVGKIKDGGLPAGVSGAELAGVTSGGASSYEIQVSGTGGQPVFGGDTNVLNLIGLTSAAPARAPLQDAQDAEFKLEGFTFFRPTNTVTDALSDVTINLLKTNAGAPTTVTLSRDSEAAGKAVNDFVAKYNEVAGFIKEQFTYNPEAPTSTPLGGNLQLQQIQSDLALGVTDVVPGLSADANSLAAVGVSLGSDGTLSVDDAKLNAALAKDPDAVSRLFTTVGQASSAGVRFLLAGDKVQESGPAGYAVQVDRAATQATAVSGRAMGAETLAAPETLTFSGDLFGNAGTSVTLEAGLNLDGIISRINNDARFNRSLVAFKDPDTNALAFKALAYGSGGSFTVVSDTASGAGSTGIDTTILNRVGVDVAGRIGGEEATGSGQTLTGKAGNARTDGLSVIITGTELGGVGTVTVSRGVASRTVSLLSSLTDFTDGIVPGLSKSVQEQIDEIGTAITNMNDRLNAYEEQLRKQFTAMEAQVSRLQAVGAQLSQQIAGMTSSNKSGDN</sequence>
<feature type="domain" description="Flagellar hook-associated protein 2 C-terminal" evidence="7">
    <location>
        <begin position="686"/>
        <end position="758"/>
    </location>
</feature>
<evidence type="ECO:0000259" key="6">
    <source>
        <dbReference type="Pfam" id="PF02465"/>
    </source>
</evidence>
<evidence type="ECO:0000256" key="5">
    <source>
        <dbReference type="RuleBase" id="RU362066"/>
    </source>
</evidence>
<dbReference type="InterPro" id="IPR010809">
    <property type="entry name" value="FliD_C"/>
</dbReference>
<dbReference type="EMBL" id="CADCTO010000604">
    <property type="protein sequence ID" value="CAA9291126.1"/>
    <property type="molecule type" value="Genomic_DNA"/>
</dbReference>
<keyword evidence="4 5" id="KW-0975">Bacterial flagellum</keyword>
<keyword evidence="5" id="KW-0964">Secreted</keyword>
<evidence type="ECO:0000256" key="4">
    <source>
        <dbReference type="ARBA" id="ARBA00023143"/>
    </source>
</evidence>
<dbReference type="GO" id="GO:0007155">
    <property type="term" value="P:cell adhesion"/>
    <property type="evidence" value="ECO:0007669"/>
    <property type="project" value="InterPro"/>
</dbReference>
<organism evidence="8">
    <name type="scientific">uncultured Armatimonadetes bacterium</name>
    <dbReference type="NCBI Taxonomy" id="157466"/>
    <lineage>
        <taxon>Bacteria</taxon>
        <taxon>Bacillati</taxon>
        <taxon>Armatimonadota</taxon>
        <taxon>environmental samples</taxon>
    </lineage>
</organism>
<dbReference type="GO" id="GO:0009421">
    <property type="term" value="C:bacterial-type flagellum filament cap"/>
    <property type="evidence" value="ECO:0007669"/>
    <property type="project" value="InterPro"/>
</dbReference>
<evidence type="ECO:0000313" key="8">
    <source>
        <dbReference type="EMBL" id="CAA9291126.1"/>
    </source>
</evidence>